<dbReference type="OrthoDB" id="3880401at2759"/>
<comment type="caution">
    <text evidence="1">The sequence shown here is derived from an EMBL/GenBank/DDBJ whole genome shotgun (WGS) entry which is preliminary data.</text>
</comment>
<keyword evidence="2" id="KW-1185">Reference proteome</keyword>
<name>A0A2H2Z3J9_TRIPA</name>
<dbReference type="Proteomes" id="UP000219286">
    <property type="component" value="Unassembled WGS sequence"/>
</dbReference>
<evidence type="ECO:0000313" key="1">
    <source>
        <dbReference type="EMBL" id="OTA01138.1"/>
    </source>
</evidence>
<accession>A0A2H2Z3J9</accession>
<dbReference type="AlphaFoldDB" id="A0A2H2Z3J9"/>
<sequence>MASTNGTAAPTDIFVPDQLFHTLLTVVDFSHDPSGATRTPFVLKSHGTLDAAKAFARQSLETLGFAPEDFELYRVREPQESSSSSSSTSSRPWTHGDGVLVFARAFDGKEFIVGIDTALNNESLAASSSDGELRLPEGARFLHYVLQITIDYNADRSGAAQTTEIQGAYIHRADAWKAAHLCLDPAQYAEFDRRGDAQFIEQWPYGEDVAVHAVSETGQNYFVAVKRPPEQRHELKPHNLKKK</sequence>
<evidence type="ECO:0000313" key="2">
    <source>
        <dbReference type="Proteomes" id="UP000219286"/>
    </source>
</evidence>
<proteinExistence type="predicted"/>
<organism evidence="1 2">
    <name type="scientific">Trichoderma parareesei</name>
    <name type="common">Filamentous fungus</name>
    <dbReference type="NCBI Taxonomy" id="858221"/>
    <lineage>
        <taxon>Eukaryota</taxon>
        <taxon>Fungi</taxon>
        <taxon>Dikarya</taxon>
        <taxon>Ascomycota</taxon>
        <taxon>Pezizomycotina</taxon>
        <taxon>Sordariomycetes</taxon>
        <taxon>Hypocreomycetidae</taxon>
        <taxon>Hypocreales</taxon>
        <taxon>Hypocreaceae</taxon>
        <taxon>Trichoderma</taxon>
    </lineage>
</organism>
<dbReference type="EMBL" id="LFMI01000179">
    <property type="protein sequence ID" value="OTA01138.1"/>
    <property type="molecule type" value="Genomic_DNA"/>
</dbReference>
<reference evidence="1 2" key="1">
    <citation type="journal article" date="2015" name="Genome Announc.">
        <title>Genome sequence and annotation of Trichoderma parareesei, the ancestor of the cellulase producer Trichoderma reesei.</title>
        <authorList>
            <person name="Yang D."/>
            <person name="Pomraning K."/>
            <person name="Kopchinskiy A."/>
            <person name="Karimi Aghcheh R."/>
            <person name="Atanasova L."/>
            <person name="Chenthamara K."/>
            <person name="Baker S.E."/>
            <person name="Zhang R."/>
            <person name="Shen Q."/>
            <person name="Freitag M."/>
            <person name="Kubicek C.P."/>
            <person name="Druzhinina I.S."/>
        </authorList>
    </citation>
    <scope>NUCLEOTIDE SEQUENCE [LARGE SCALE GENOMIC DNA]</scope>
    <source>
        <strain evidence="1 2">CBS 125925</strain>
    </source>
</reference>
<gene>
    <name evidence="1" type="ORF">A9Z42_0014480</name>
</gene>
<protein>
    <submittedName>
        <fullName evidence="1">Uncharacterized protein</fullName>
    </submittedName>
</protein>